<evidence type="ECO:0000313" key="9">
    <source>
        <dbReference type="Proteomes" id="UP000774750"/>
    </source>
</evidence>
<keyword evidence="3 6" id="KW-0812">Transmembrane</keyword>
<keyword evidence="2" id="KW-1003">Cell membrane</keyword>
<evidence type="ECO:0000256" key="1">
    <source>
        <dbReference type="ARBA" id="ARBA00004651"/>
    </source>
</evidence>
<protein>
    <submittedName>
        <fullName evidence="8">ABC transporter permease</fullName>
    </submittedName>
</protein>
<comment type="caution">
    <text evidence="8">The sequence shown here is derived from an EMBL/GenBank/DDBJ whole genome shotgun (WGS) entry which is preliminary data.</text>
</comment>
<feature type="transmembrane region" description="Helical" evidence="6">
    <location>
        <begin position="381"/>
        <end position="401"/>
    </location>
</feature>
<feature type="transmembrane region" description="Helical" evidence="6">
    <location>
        <begin position="21"/>
        <end position="42"/>
    </location>
</feature>
<comment type="subcellular location">
    <subcellularLocation>
        <location evidence="1">Cell membrane</location>
        <topology evidence="1">Multi-pass membrane protein</topology>
    </subcellularLocation>
</comment>
<dbReference type="AlphaFoldDB" id="A0A938X5P0"/>
<feature type="domain" description="ABC3 transporter permease C-terminal" evidence="7">
    <location>
        <begin position="339"/>
        <end position="488"/>
    </location>
</feature>
<keyword evidence="5 6" id="KW-0472">Membrane</keyword>
<dbReference type="InterPro" id="IPR003838">
    <property type="entry name" value="ABC3_permease_C"/>
</dbReference>
<dbReference type="PANTHER" id="PTHR30572">
    <property type="entry name" value="MEMBRANE COMPONENT OF TRANSPORTER-RELATED"/>
    <property type="match status" value="1"/>
</dbReference>
<accession>A0A938X5P0</accession>
<feature type="transmembrane region" description="Helical" evidence="6">
    <location>
        <begin position="462"/>
        <end position="486"/>
    </location>
</feature>
<dbReference type="Proteomes" id="UP000774750">
    <property type="component" value="Unassembled WGS sequence"/>
</dbReference>
<evidence type="ECO:0000256" key="2">
    <source>
        <dbReference type="ARBA" id="ARBA00022475"/>
    </source>
</evidence>
<feature type="transmembrane region" description="Helical" evidence="6">
    <location>
        <begin position="336"/>
        <end position="360"/>
    </location>
</feature>
<dbReference type="Pfam" id="PF02687">
    <property type="entry name" value="FtsX"/>
    <property type="match status" value="1"/>
</dbReference>
<dbReference type="InterPro" id="IPR050250">
    <property type="entry name" value="Macrolide_Exporter_MacB"/>
</dbReference>
<proteinExistence type="predicted"/>
<keyword evidence="4 6" id="KW-1133">Transmembrane helix</keyword>
<evidence type="ECO:0000256" key="6">
    <source>
        <dbReference type="SAM" id="Phobius"/>
    </source>
</evidence>
<evidence type="ECO:0000256" key="3">
    <source>
        <dbReference type="ARBA" id="ARBA00022692"/>
    </source>
</evidence>
<dbReference type="GO" id="GO:0005886">
    <property type="term" value="C:plasma membrane"/>
    <property type="evidence" value="ECO:0007669"/>
    <property type="project" value="UniProtKB-SubCell"/>
</dbReference>
<reference evidence="8" key="1">
    <citation type="submission" date="2020-08" db="EMBL/GenBank/DDBJ databases">
        <authorList>
            <person name="Cejkova D."/>
            <person name="Kubasova T."/>
            <person name="Jahodarova E."/>
            <person name="Rychlik I."/>
        </authorList>
    </citation>
    <scope>NUCLEOTIDE SEQUENCE</scope>
    <source>
        <strain evidence="8">An559</strain>
    </source>
</reference>
<evidence type="ECO:0000313" key="8">
    <source>
        <dbReference type="EMBL" id="MBM6919656.1"/>
    </source>
</evidence>
<evidence type="ECO:0000256" key="4">
    <source>
        <dbReference type="ARBA" id="ARBA00022989"/>
    </source>
</evidence>
<dbReference type="PANTHER" id="PTHR30572:SF9">
    <property type="entry name" value="ABC TRANSPORTER PERMEASE PROTEIN"/>
    <property type="match status" value="1"/>
</dbReference>
<dbReference type="RefSeq" id="WP_204443624.1">
    <property type="nucleotide sequence ID" value="NZ_JACJKY010000001.1"/>
</dbReference>
<evidence type="ECO:0000256" key="5">
    <source>
        <dbReference type="ARBA" id="ARBA00023136"/>
    </source>
</evidence>
<reference evidence="8" key="2">
    <citation type="journal article" date="2021" name="Sci. Rep.">
        <title>The distribution of antibiotic resistance genes in chicken gut microbiota commensals.</title>
        <authorList>
            <person name="Juricova H."/>
            <person name="Matiasovicova J."/>
            <person name="Kubasova T."/>
            <person name="Cejkova D."/>
            <person name="Rychlik I."/>
        </authorList>
    </citation>
    <scope>NUCLEOTIDE SEQUENCE</scope>
    <source>
        <strain evidence="8">An559</strain>
    </source>
</reference>
<dbReference type="EMBL" id="JACJKY010000001">
    <property type="protein sequence ID" value="MBM6919656.1"/>
    <property type="molecule type" value="Genomic_DNA"/>
</dbReference>
<gene>
    <name evidence="8" type="ORF">H6A12_00535</name>
</gene>
<sequence length="496" mass="55290">MSLFHRTFLYLTRKRVKTISLFFIVLVIATLALSSVALNSALEIAQLNVQEALNGCLIVTSNYDKISNWTVISNEAGMYTRFIGDGPTKELAETMAQEFDDLRGYNLSGDDRVRVFKALDGNPQNGYDLSHIAVGINSYDAKLMAEAKASGFVHTDTLTSFNVHVCTDSSLDYRFMENDVRLVKGRHINDSETGVVIINEELAEFNGLQIGDMIYIRDRNLDLYEEGKTEAVFAPVEIVGLFEVIKEETVEFSCDALENMMFITEGTRAIYDVKYSQIASPFTHIHFYANRPDSLDHMIRQVQSLPAFEEDSDYVVTVRNEALHAIKGPLQSITQIVTVLIVLILIVGVIILGLVLSARIKERVRETGILLSMGVKKANILMQYLAETTVIVLLACTLSIFTSRLIAQNVGTAMLRDTVNSGIESYTQQLEVEERINNENVEAEETQNLTKLTVSIQAGEIVILYVGGLLMAWIAVIAASVSLFRLKPREILSKMS</sequence>
<name>A0A938X5P0_9FIRM</name>
<evidence type="ECO:0000259" key="7">
    <source>
        <dbReference type="Pfam" id="PF02687"/>
    </source>
</evidence>
<dbReference type="GO" id="GO:0022857">
    <property type="term" value="F:transmembrane transporter activity"/>
    <property type="evidence" value="ECO:0007669"/>
    <property type="project" value="TreeGrafter"/>
</dbReference>
<organism evidence="8 9">
    <name type="scientific">Merdimmobilis hominis</name>
    <dbReference type="NCBI Taxonomy" id="2897707"/>
    <lineage>
        <taxon>Bacteria</taxon>
        <taxon>Bacillati</taxon>
        <taxon>Bacillota</taxon>
        <taxon>Clostridia</taxon>
        <taxon>Eubacteriales</taxon>
        <taxon>Oscillospiraceae</taxon>
        <taxon>Merdimmobilis</taxon>
    </lineage>
</organism>
<keyword evidence="9" id="KW-1185">Reference proteome</keyword>